<reference evidence="2" key="2">
    <citation type="journal article" date="2008" name="Nucleic Acids Res.">
        <title>The rice annotation project database (RAP-DB): 2008 update.</title>
        <authorList>
            <consortium name="The rice annotation project (RAP)"/>
        </authorList>
    </citation>
    <scope>GENOME REANNOTATION</scope>
    <source>
        <strain evidence="2">cv. Nipponbare</strain>
    </source>
</reference>
<accession>C7J2T6</accession>
<organism evidence="1 2">
    <name type="scientific">Oryza sativa subsp. japonica</name>
    <name type="common">Rice</name>
    <dbReference type="NCBI Taxonomy" id="39947"/>
    <lineage>
        <taxon>Eukaryota</taxon>
        <taxon>Viridiplantae</taxon>
        <taxon>Streptophyta</taxon>
        <taxon>Embryophyta</taxon>
        <taxon>Tracheophyta</taxon>
        <taxon>Spermatophyta</taxon>
        <taxon>Magnoliopsida</taxon>
        <taxon>Liliopsida</taxon>
        <taxon>Poales</taxon>
        <taxon>Poaceae</taxon>
        <taxon>BOP clade</taxon>
        <taxon>Oryzoideae</taxon>
        <taxon>Oryzeae</taxon>
        <taxon>Oryzinae</taxon>
        <taxon>Oryza</taxon>
        <taxon>Oryza sativa</taxon>
    </lineage>
</organism>
<reference evidence="1 2" key="1">
    <citation type="journal article" date="2005" name="Nature">
        <title>The map-based sequence of the rice genome.</title>
        <authorList>
            <consortium name="International rice genome sequencing project (IRGSP)"/>
            <person name="Matsumoto T."/>
            <person name="Wu J."/>
            <person name="Kanamori H."/>
            <person name="Katayose Y."/>
            <person name="Fujisawa M."/>
            <person name="Namiki N."/>
            <person name="Mizuno H."/>
            <person name="Yamamoto K."/>
            <person name="Antonio B.A."/>
            <person name="Baba T."/>
            <person name="Sakata K."/>
            <person name="Nagamura Y."/>
            <person name="Aoki H."/>
            <person name="Arikawa K."/>
            <person name="Arita K."/>
            <person name="Bito T."/>
            <person name="Chiden Y."/>
            <person name="Fujitsuka N."/>
            <person name="Fukunaka R."/>
            <person name="Hamada M."/>
            <person name="Harada C."/>
            <person name="Hayashi A."/>
            <person name="Hijishita S."/>
            <person name="Honda M."/>
            <person name="Hosokawa S."/>
            <person name="Ichikawa Y."/>
            <person name="Idonuma A."/>
            <person name="Iijima M."/>
            <person name="Ikeda M."/>
            <person name="Ikeno M."/>
            <person name="Ito K."/>
            <person name="Ito S."/>
            <person name="Ito T."/>
            <person name="Ito Y."/>
            <person name="Ito Y."/>
            <person name="Iwabuchi A."/>
            <person name="Kamiya K."/>
            <person name="Karasawa W."/>
            <person name="Kurita K."/>
            <person name="Katagiri S."/>
            <person name="Kikuta A."/>
            <person name="Kobayashi H."/>
            <person name="Kobayashi N."/>
            <person name="Machita K."/>
            <person name="Maehara T."/>
            <person name="Masukawa M."/>
            <person name="Mizubayashi T."/>
            <person name="Mukai Y."/>
            <person name="Nagasaki H."/>
            <person name="Nagata Y."/>
            <person name="Naito S."/>
            <person name="Nakashima M."/>
            <person name="Nakama Y."/>
            <person name="Nakamichi Y."/>
            <person name="Nakamura M."/>
            <person name="Meguro A."/>
            <person name="Negishi M."/>
            <person name="Ohta I."/>
            <person name="Ohta T."/>
            <person name="Okamoto M."/>
            <person name="Ono N."/>
            <person name="Saji S."/>
            <person name="Sakaguchi M."/>
            <person name="Sakai K."/>
            <person name="Shibata M."/>
            <person name="Shimokawa T."/>
            <person name="Song J."/>
            <person name="Takazaki Y."/>
            <person name="Terasawa K."/>
            <person name="Tsugane M."/>
            <person name="Tsuji K."/>
            <person name="Ueda S."/>
            <person name="Waki K."/>
            <person name="Yamagata H."/>
            <person name="Yamamoto M."/>
            <person name="Yamamoto S."/>
            <person name="Yamane H."/>
            <person name="Yoshiki S."/>
            <person name="Yoshihara R."/>
            <person name="Yukawa K."/>
            <person name="Zhong H."/>
            <person name="Yano M."/>
            <person name="Yuan Q."/>
            <person name="Ouyang S."/>
            <person name="Liu J."/>
            <person name="Jones K.M."/>
            <person name="Gansberger K."/>
            <person name="Moffat K."/>
            <person name="Hill J."/>
            <person name="Bera J."/>
            <person name="Fadrosh D."/>
            <person name="Jin S."/>
            <person name="Johri S."/>
            <person name="Kim M."/>
            <person name="Overton L."/>
            <person name="Reardon M."/>
            <person name="Tsitrin T."/>
            <person name="Vuong H."/>
            <person name="Weaver B."/>
            <person name="Ciecko A."/>
            <person name="Tallon L."/>
            <person name="Jackson J."/>
            <person name="Pai G."/>
            <person name="Aken S.V."/>
            <person name="Utterback T."/>
            <person name="Reidmuller S."/>
            <person name="Feldblyum T."/>
            <person name="Hsiao J."/>
            <person name="Zismann V."/>
            <person name="Iobst S."/>
            <person name="de Vazeille A.R."/>
            <person name="Buell C.R."/>
            <person name="Ying K."/>
            <person name="Li Y."/>
            <person name="Lu T."/>
            <person name="Huang Y."/>
            <person name="Zhao Q."/>
            <person name="Feng Q."/>
            <person name="Zhang L."/>
            <person name="Zhu J."/>
            <person name="Weng Q."/>
            <person name="Mu J."/>
            <person name="Lu Y."/>
            <person name="Fan D."/>
            <person name="Liu Y."/>
            <person name="Guan J."/>
            <person name="Zhang Y."/>
            <person name="Yu S."/>
            <person name="Liu X."/>
            <person name="Zhang Y."/>
            <person name="Hong G."/>
            <person name="Han B."/>
            <person name="Choisne N."/>
            <person name="Demange N."/>
            <person name="Orjeda G."/>
            <person name="Samain S."/>
            <person name="Cattolico L."/>
            <person name="Pelletier E."/>
            <person name="Couloux A."/>
            <person name="Segurens B."/>
            <person name="Wincker P."/>
            <person name="D'Hont A."/>
            <person name="Scarpelli C."/>
            <person name="Weissenbach J."/>
            <person name="Salanoubat M."/>
            <person name="Quetier F."/>
            <person name="Yu Y."/>
            <person name="Kim H.R."/>
            <person name="Rambo T."/>
            <person name="Currie J."/>
            <person name="Collura K."/>
            <person name="Luo M."/>
            <person name="Yang T."/>
            <person name="Ammiraju J.S.S."/>
            <person name="Engler F."/>
            <person name="Soderlund C."/>
            <person name="Wing R.A."/>
            <person name="Palmer L.E."/>
            <person name="de la Bastide M."/>
            <person name="Spiegel L."/>
            <person name="Nascimento L."/>
            <person name="Zutavern T."/>
            <person name="O'Shaughnessy A."/>
            <person name="Dike S."/>
            <person name="Dedhia N."/>
            <person name="Preston R."/>
            <person name="Balija V."/>
            <person name="McCombie W.R."/>
            <person name="Chow T."/>
            <person name="Chen H."/>
            <person name="Chung M."/>
            <person name="Chen C."/>
            <person name="Shaw J."/>
            <person name="Wu H."/>
            <person name="Hsiao K."/>
            <person name="Chao Y."/>
            <person name="Chu M."/>
            <person name="Cheng C."/>
            <person name="Hour A."/>
            <person name="Lee P."/>
            <person name="Lin S."/>
            <person name="Lin Y."/>
            <person name="Liou J."/>
            <person name="Liu S."/>
            <person name="Hsing Y."/>
            <person name="Raghuvanshi S."/>
            <person name="Mohanty A."/>
            <person name="Bharti A.K."/>
            <person name="Gaur A."/>
            <person name="Gupta V."/>
            <person name="Kumar D."/>
            <person name="Ravi V."/>
            <person name="Vij S."/>
            <person name="Kapur A."/>
            <person name="Khurana P."/>
            <person name="Khurana P."/>
            <person name="Khurana J.P."/>
            <person name="Tyagi A.K."/>
            <person name="Gaikwad K."/>
            <person name="Singh A."/>
            <person name="Dalal V."/>
            <person name="Srivastava S."/>
            <person name="Dixit A."/>
            <person name="Pal A.K."/>
            <person name="Ghazi I.A."/>
            <person name="Yadav M."/>
            <person name="Pandit A."/>
            <person name="Bhargava A."/>
            <person name="Sureshbabu K."/>
            <person name="Batra K."/>
            <person name="Sharma T.R."/>
            <person name="Mohapatra T."/>
            <person name="Singh N.K."/>
            <person name="Messing J."/>
            <person name="Nelson A.B."/>
            <person name="Fuks G."/>
            <person name="Kavchok S."/>
            <person name="Keizer G."/>
            <person name="Linton E."/>
            <person name="Llaca V."/>
            <person name="Song R."/>
            <person name="Tanyolac B."/>
            <person name="Young S."/>
            <person name="Ho-Il K."/>
            <person name="Hahn J.H."/>
            <person name="Sangsakoo G."/>
            <person name="Vanavichit A."/>
            <person name="de Mattos Luiz.A.T."/>
            <person name="Zimmer P.D."/>
            <person name="Malone G."/>
            <person name="Dellagostin O."/>
            <person name="de Oliveira A.C."/>
            <person name="Bevan M."/>
            <person name="Bancroft I."/>
            <person name="Minx P."/>
            <person name="Cordum H."/>
            <person name="Wilson R."/>
            <person name="Cheng Z."/>
            <person name="Jin W."/>
            <person name="Jiang J."/>
            <person name="Leong S.A."/>
            <person name="Iwama H."/>
            <person name="Gojobori T."/>
            <person name="Itoh T."/>
            <person name="Niimura Y."/>
            <person name="Fujii Y."/>
            <person name="Habara T."/>
            <person name="Sakai H."/>
            <person name="Sato Y."/>
            <person name="Wilson G."/>
            <person name="Kumar K."/>
            <person name="McCouch S."/>
            <person name="Juretic N."/>
            <person name="Hoen D."/>
            <person name="Wright S."/>
            <person name="Bruskiewich R."/>
            <person name="Bureau T."/>
            <person name="Miyao A."/>
            <person name="Hirochika H."/>
            <person name="Nishikawa T."/>
            <person name="Kadowaki K."/>
            <person name="Sugiura M."/>
            <person name="Burr B."/>
            <person name="Sasaki T."/>
        </authorList>
    </citation>
    <scope>NUCLEOTIDE SEQUENCE [LARGE SCALE GENOMIC DNA]</scope>
    <source>
        <strain evidence="2">cv. Nipponbare</strain>
    </source>
</reference>
<evidence type="ECO:0000313" key="2">
    <source>
        <dbReference type="Proteomes" id="UP000000763"/>
    </source>
</evidence>
<dbReference type="EMBL" id="AP008211">
    <property type="protein sequence ID" value="BAH92943.1"/>
    <property type="molecule type" value="Genomic_DNA"/>
</dbReference>
<proteinExistence type="predicted"/>
<dbReference type="AlphaFoldDB" id="C7J2T6"/>
<dbReference type="KEGG" id="dosa:Os05g0144150"/>
<gene>
    <name evidence="1" type="ordered locus">Os05g0144150</name>
</gene>
<dbReference type="Proteomes" id="UP000000763">
    <property type="component" value="Chromosome 5"/>
</dbReference>
<name>C7J2T6_ORYSJ</name>
<protein>
    <submittedName>
        <fullName evidence="1">Os05g0144150 protein</fullName>
    </submittedName>
</protein>
<sequence length="81" mass="9183">MSRILSPESSSCKTDESTLATWDLNKRKFILSQIKAIDTMGTIFASCVSFDSFFFDFFLSFFVVKEDGTGCTYGFRFNTLS</sequence>
<evidence type="ECO:0000313" key="1">
    <source>
        <dbReference type="EMBL" id="BAH92943.1"/>
    </source>
</evidence>